<proteinExistence type="predicted"/>
<protein>
    <submittedName>
        <fullName evidence="2">Uncharacterized protein</fullName>
    </submittedName>
</protein>
<name>A0A8X6VX54_TRICX</name>
<reference evidence="2" key="1">
    <citation type="submission" date="2020-08" db="EMBL/GenBank/DDBJ databases">
        <title>Multicomponent nature underlies the extraordinary mechanical properties of spider dragline silk.</title>
        <authorList>
            <person name="Kono N."/>
            <person name="Nakamura H."/>
            <person name="Mori M."/>
            <person name="Yoshida Y."/>
            <person name="Ohtoshi R."/>
            <person name="Malay A.D."/>
            <person name="Moran D.A.P."/>
            <person name="Tomita M."/>
            <person name="Numata K."/>
            <person name="Arakawa K."/>
        </authorList>
    </citation>
    <scope>NUCLEOTIDE SEQUENCE</scope>
</reference>
<dbReference type="Proteomes" id="UP000887159">
    <property type="component" value="Unassembled WGS sequence"/>
</dbReference>
<sequence>MRFSGKNLSDGLFHSYVFVSSNNEECGIFENNIEVAEKQRQINPKMPPKRKRHVRFCKQSQRKYEKKTENEAPLEQESERESNRLIMARLRPWKLCKNKNQEESPIAYK</sequence>
<accession>A0A8X6VX54</accession>
<evidence type="ECO:0000256" key="1">
    <source>
        <dbReference type="SAM" id="MobiDB-lite"/>
    </source>
</evidence>
<organism evidence="2 3">
    <name type="scientific">Trichonephila clavipes</name>
    <name type="common">Golden silk orbweaver</name>
    <name type="synonym">Nephila clavipes</name>
    <dbReference type="NCBI Taxonomy" id="2585209"/>
    <lineage>
        <taxon>Eukaryota</taxon>
        <taxon>Metazoa</taxon>
        <taxon>Ecdysozoa</taxon>
        <taxon>Arthropoda</taxon>
        <taxon>Chelicerata</taxon>
        <taxon>Arachnida</taxon>
        <taxon>Araneae</taxon>
        <taxon>Araneomorphae</taxon>
        <taxon>Entelegynae</taxon>
        <taxon>Araneoidea</taxon>
        <taxon>Nephilidae</taxon>
        <taxon>Trichonephila</taxon>
    </lineage>
</organism>
<dbReference type="AlphaFoldDB" id="A0A8X6VX54"/>
<evidence type="ECO:0000313" key="2">
    <source>
        <dbReference type="EMBL" id="GFY24006.1"/>
    </source>
</evidence>
<dbReference type="EMBL" id="BMAU01021368">
    <property type="protein sequence ID" value="GFY24006.1"/>
    <property type="molecule type" value="Genomic_DNA"/>
</dbReference>
<comment type="caution">
    <text evidence="2">The sequence shown here is derived from an EMBL/GenBank/DDBJ whole genome shotgun (WGS) entry which is preliminary data.</text>
</comment>
<gene>
    <name evidence="2" type="ORF">TNCV_4896871</name>
</gene>
<feature type="region of interest" description="Disordered" evidence="1">
    <location>
        <begin position="39"/>
        <end position="83"/>
    </location>
</feature>
<keyword evidence="3" id="KW-1185">Reference proteome</keyword>
<feature type="compositionally biased region" description="Basic residues" evidence="1">
    <location>
        <begin position="47"/>
        <end position="61"/>
    </location>
</feature>
<evidence type="ECO:0000313" key="3">
    <source>
        <dbReference type="Proteomes" id="UP000887159"/>
    </source>
</evidence>